<dbReference type="InterPro" id="IPR036345">
    <property type="entry name" value="ExoRNase_PH_dom2_sf"/>
</dbReference>
<evidence type="ECO:0000256" key="3">
    <source>
        <dbReference type="ARBA" id="ARBA00006678"/>
    </source>
</evidence>
<dbReference type="AlphaFoldDB" id="A0A2S5B235"/>
<comment type="caution">
    <text evidence="11">The sequence shown here is derived from an EMBL/GenBank/DDBJ whole genome shotgun (WGS) entry which is preliminary data.</text>
</comment>
<dbReference type="SUPFAM" id="SSF54211">
    <property type="entry name" value="Ribosomal protein S5 domain 2-like"/>
    <property type="match status" value="1"/>
</dbReference>
<evidence type="ECO:0000313" key="12">
    <source>
        <dbReference type="Proteomes" id="UP000237144"/>
    </source>
</evidence>
<dbReference type="GO" id="GO:0071035">
    <property type="term" value="P:nuclear polyadenylation-dependent rRNA catabolic process"/>
    <property type="evidence" value="ECO:0007669"/>
    <property type="project" value="TreeGrafter"/>
</dbReference>
<dbReference type="GO" id="GO:0016075">
    <property type="term" value="P:rRNA catabolic process"/>
    <property type="evidence" value="ECO:0007669"/>
    <property type="project" value="TreeGrafter"/>
</dbReference>
<evidence type="ECO:0000256" key="5">
    <source>
        <dbReference type="ARBA" id="ARBA00022552"/>
    </source>
</evidence>
<dbReference type="SUPFAM" id="SSF55666">
    <property type="entry name" value="Ribonuclease PH domain 2-like"/>
    <property type="match status" value="1"/>
</dbReference>
<evidence type="ECO:0000256" key="1">
    <source>
        <dbReference type="ARBA" id="ARBA00004496"/>
    </source>
</evidence>
<keyword evidence="8" id="KW-0539">Nucleus</keyword>
<evidence type="ECO:0000256" key="6">
    <source>
        <dbReference type="ARBA" id="ARBA00022835"/>
    </source>
</evidence>
<evidence type="ECO:0000256" key="8">
    <source>
        <dbReference type="ARBA" id="ARBA00023242"/>
    </source>
</evidence>
<dbReference type="FunFam" id="3.30.230.70:FF:000017">
    <property type="entry name" value="Exosome complex component Rrp42"/>
    <property type="match status" value="1"/>
</dbReference>
<accession>A0A2S5B235</accession>
<keyword evidence="6" id="KW-0271">Exosome</keyword>
<protein>
    <recommendedName>
        <fullName evidence="9">Ribosomal RNA-processing protein 43</fullName>
    </recommendedName>
</protein>
<dbReference type="STRING" id="741276.A0A2S5B235"/>
<dbReference type="GO" id="GO:0005730">
    <property type="term" value="C:nucleolus"/>
    <property type="evidence" value="ECO:0007669"/>
    <property type="project" value="UniProtKB-SubCell"/>
</dbReference>
<dbReference type="Proteomes" id="UP000237144">
    <property type="component" value="Unassembled WGS sequence"/>
</dbReference>
<dbReference type="InterPro" id="IPR001247">
    <property type="entry name" value="ExoRNase_PH_dom1"/>
</dbReference>
<dbReference type="CDD" id="cd11369">
    <property type="entry name" value="RNase_PH_RRP43"/>
    <property type="match status" value="1"/>
</dbReference>
<evidence type="ECO:0000256" key="4">
    <source>
        <dbReference type="ARBA" id="ARBA00022490"/>
    </source>
</evidence>
<evidence type="ECO:0000259" key="10">
    <source>
        <dbReference type="Pfam" id="PF01138"/>
    </source>
</evidence>
<name>A0A2S5B235_9BASI</name>
<dbReference type="InterPro" id="IPR027408">
    <property type="entry name" value="PNPase/RNase_PH_dom_sf"/>
</dbReference>
<proteinExistence type="inferred from homology"/>
<keyword evidence="5" id="KW-0698">rRNA processing</keyword>
<keyword evidence="12" id="KW-1185">Reference proteome</keyword>
<dbReference type="EMBL" id="PJQD01000097">
    <property type="protein sequence ID" value="POY70830.1"/>
    <property type="molecule type" value="Genomic_DNA"/>
</dbReference>
<comment type="subcellular location">
    <subcellularLocation>
        <location evidence="1">Cytoplasm</location>
    </subcellularLocation>
    <subcellularLocation>
        <location evidence="2">Nucleus</location>
        <location evidence="2">Nucleolus</location>
    </subcellularLocation>
</comment>
<dbReference type="PANTHER" id="PTHR11097:SF9">
    <property type="entry name" value="EXOSOME COMPLEX COMPONENT RRP43"/>
    <property type="match status" value="1"/>
</dbReference>
<dbReference type="GO" id="GO:0000176">
    <property type="term" value="C:nuclear exosome (RNase complex)"/>
    <property type="evidence" value="ECO:0007669"/>
    <property type="project" value="TreeGrafter"/>
</dbReference>
<dbReference type="GO" id="GO:0034473">
    <property type="term" value="P:U1 snRNA 3'-end processing"/>
    <property type="evidence" value="ECO:0007669"/>
    <property type="project" value="TreeGrafter"/>
</dbReference>
<dbReference type="InterPro" id="IPR050590">
    <property type="entry name" value="Exosome_comp_Rrp42_subfam"/>
</dbReference>
<dbReference type="InterPro" id="IPR033196">
    <property type="entry name" value="Rrp43"/>
</dbReference>
<dbReference type="GO" id="GO:0035925">
    <property type="term" value="F:mRNA 3'-UTR AU-rich region binding"/>
    <property type="evidence" value="ECO:0007669"/>
    <property type="project" value="TreeGrafter"/>
</dbReference>
<dbReference type="Pfam" id="PF01138">
    <property type="entry name" value="RNase_PH"/>
    <property type="match status" value="1"/>
</dbReference>
<evidence type="ECO:0000256" key="9">
    <source>
        <dbReference type="ARBA" id="ARBA00030617"/>
    </source>
</evidence>
<evidence type="ECO:0000256" key="2">
    <source>
        <dbReference type="ARBA" id="ARBA00004604"/>
    </source>
</evidence>
<keyword evidence="4" id="KW-0963">Cytoplasm</keyword>
<evidence type="ECO:0000256" key="7">
    <source>
        <dbReference type="ARBA" id="ARBA00022884"/>
    </source>
</evidence>
<organism evidence="11 12">
    <name type="scientific">Rhodotorula taiwanensis</name>
    <dbReference type="NCBI Taxonomy" id="741276"/>
    <lineage>
        <taxon>Eukaryota</taxon>
        <taxon>Fungi</taxon>
        <taxon>Dikarya</taxon>
        <taxon>Basidiomycota</taxon>
        <taxon>Pucciniomycotina</taxon>
        <taxon>Microbotryomycetes</taxon>
        <taxon>Sporidiobolales</taxon>
        <taxon>Sporidiobolaceae</taxon>
        <taxon>Rhodotorula</taxon>
    </lineage>
</organism>
<dbReference type="GO" id="GO:0071028">
    <property type="term" value="P:nuclear mRNA surveillance"/>
    <property type="evidence" value="ECO:0007669"/>
    <property type="project" value="TreeGrafter"/>
</dbReference>
<dbReference type="GO" id="GO:0000177">
    <property type="term" value="C:cytoplasmic exosome (RNase complex)"/>
    <property type="evidence" value="ECO:0007669"/>
    <property type="project" value="TreeGrafter"/>
</dbReference>
<dbReference type="Gene3D" id="3.30.230.70">
    <property type="entry name" value="GHMP Kinase, N-terminal domain"/>
    <property type="match status" value="1"/>
</dbReference>
<dbReference type="InterPro" id="IPR020568">
    <property type="entry name" value="Ribosomal_Su5_D2-typ_SF"/>
</dbReference>
<feature type="domain" description="Exoribonuclease phosphorolytic" evidence="10">
    <location>
        <begin position="59"/>
        <end position="192"/>
    </location>
</feature>
<gene>
    <name evidence="11" type="ORF">BMF94_6243</name>
</gene>
<sequence length="310" mass="33101">MAATETSTAPPTSTSLTPALFKRLFPRPYLDRFLDESVRPDGRPIQATGAQAESSDVWRDVSVNIGSVSTAPSSALFRLGKTSVVCGITLEIAPPDLARPNEGFIVPNVDLSALCSPLFRPGPPPDEAQVLSSRLRNILLASNVLPLSNLVIEPGKAAWVVYLDIVCLNYDGGVLDAAVLAAVGALRNLKFPQAEYDPDTGRTQCRRVSEQYPGTRISAAREPVCVTFGVYNGTLLPDPDLFESQLCATEITVVLGPSAAPSSSSSSSPLSKAPLLNVYQAGAPLEDPRKVVKQCIAMARRRAEQLRESV</sequence>
<reference evidence="11 12" key="1">
    <citation type="journal article" date="2018" name="Front. Microbiol.">
        <title>Prospects for Fungal Bioremediation of Acidic Radioactive Waste Sites: Characterization and Genome Sequence of Rhodotorula taiwanensis MD1149.</title>
        <authorList>
            <person name="Tkavc R."/>
            <person name="Matrosova V.Y."/>
            <person name="Grichenko O.E."/>
            <person name="Gostincar C."/>
            <person name="Volpe R.P."/>
            <person name="Klimenkova P."/>
            <person name="Gaidamakova E.K."/>
            <person name="Zhou C.E."/>
            <person name="Stewart B.J."/>
            <person name="Lyman M.G."/>
            <person name="Malfatti S.A."/>
            <person name="Rubinfeld B."/>
            <person name="Courtot M."/>
            <person name="Singh J."/>
            <person name="Dalgard C.L."/>
            <person name="Hamilton T."/>
            <person name="Frey K.G."/>
            <person name="Gunde-Cimerman N."/>
            <person name="Dugan L."/>
            <person name="Daly M.J."/>
        </authorList>
    </citation>
    <scope>NUCLEOTIDE SEQUENCE [LARGE SCALE GENOMIC DNA]</scope>
    <source>
        <strain evidence="11 12">MD1149</strain>
    </source>
</reference>
<dbReference type="GO" id="GO:0034476">
    <property type="term" value="P:U5 snRNA 3'-end processing"/>
    <property type="evidence" value="ECO:0007669"/>
    <property type="project" value="TreeGrafter"/>
</dbReference>
<evidence type="ECO:0000313" key="11">
    <source>
        <dbReference type="EMBL" id="POY70830.1"/>
    </source>
</evidence>
<dbReference type="GO" id="GO:0071038">
    <property type="term" value="P:TRAMP-dependent tRNA surveillance pathway"/>
    <property type="evidence" value="ECO:0007669"/>
    <property type="project" value="TreeGrafter"/>
</dbReference>
<dbReference type="GO" id="GO:0034475">
    <property type="term" value="P:U4 snRNA 3'-end processing"/>
    <property type="evidence" value="ECO:0007669"/>
    <property type="project" value="TreeGrafter"/>
</dbReference>
<dbReference type="GO" id="GO:0000467">
    <property type="term" value="P:exonucleolytic trimming to generate mature 3'-end of 5.8S rRNA from tricistronic rRNA transcript (SSU-rRNA, 5.8S rRNA, LSU-rRNA)"/>
    <property type="evidence" value="ECO:0007669"/>
    <property type="project" value="TreeGrafter"/>
</dbReference>
<dbReference type="PANTHER" id="PTHR11097">
    <property type="entry name" value="EXOSOME COMPLEX EXONUCLEASE RIBOSOMAL RNA PROCESSING PROTEIN"/>
    <property type="match status" value="1"/>
</dbReference>
<keyword evidence="7" id="KW-0694">RNA-binding</keyword>
<dbReference type="OrthoDB" id="45882at2759"/>
<comment type="similarity">
    <text evidence="3">Belongs to the RNase PH family.</text>
</comment>